<keyword evidence="3" id="KW-1185">Reference proteome</keyword>
<sequence length="422" mass="45993">MRTFKTPRSHSPDLSAMGHRFSTLAPRVQQGNRYLSPSEHEDEETLSSLSTDIAENPNATLPVLDGVVDSFQNTPASTTSTLVEVEDLVGKAFPDEEDDIDSFSTSSASSDYFSDSDDNLGDFLSFPRVGVDDNSESVTVEDGDSGVEDHATPLPEGNDTSAGDTSSSSSKRDDIRLCYLQKYLGRGVTAADSDDNTVARQDTSESDDSSYSLGSRPDTHLADTGTNISRDERGYGVADTEYANEDTVSSDDTDSSGPGNSSSSEAVRNYDRAYFNDWESSEEENYEDGPENFGSHTTSDRSRSSNSPSGSQHDLAYKSANPPPEYYSNDEDSDTESWGLPSDSIDNVNNLTRSSAPSTRTTDLATLLKEKANSKCSEGWCNYTCCRPKDRTQPMEAHCYTPCDCPYPHHDMHDAPPPAYYS</sequence>
<feature type="region of interest" description="Disordered" evidence="1">
    <location>
        <begin position="189"/>
        <end position="359"/>
    </location>
</feature>
<accession>A0A8H6HMP2</accession>
<feature type="compositionally biased region" description="Polar residues" evidence="1">
    <location>
        <begin position="46"/>
        <end position="57"/>
    </location>
</feature>
<feature type="compositionally biased region" description="Acidic residues" evidence="1">
    <location>
        <begin position="242"/>
        <end position="254"/>
    </location>
</feature>
<dbReference type="AlphaFoldDB" id="A0A8H6HMP2"/>
<feature type="region of interest" description="Disordered" evidence="1">
    <location>
        <begin position="1"/>
        <end position="57"/>
    </location>
</feature>
<proteinExistence type="predicted"/>
<evidence type="ECO:0000313" key="3">
    <source>
        <dbReference type="Proteomes" id="UP000521943"/>
    </source>
</evidence>
<dbReference type="EMBL" id="JACGCI010000060">
    <property type="protein sequence ID" value="KAF6749865.1"/>
    <property type="molecule type" value="Genomic_DNA"/>
</dbReference>
<evidence type="ECO:0000256" key="1">
    <source>
        <dbReference type="SAM" id="MobiDB-lite"/>
    </source>
</evidence>
<feature type="compositionally biased region" description="Acidic residues" evidence="1">
    <location>
        <begin position="279"/>
        <end position="290"/>
    </location>
</feature>
<comment type="caution">
    <text evidence="2">The sequence shown here is derived from an EMBL/GenBank/DDBJ whole genome shotgun (WGS) entry which is preliminary data.</text>
</comment>
<gene>
    <name evidence="2" type="ORF">DFP72DRAFT_532326</name>
</gene>
<evidence type="ECO:0000313" key="2">
    <source>
        <dbReference type="EMBL" id="KAF6749865.1"/>
    </source>
</evidence>
<feature type="region of interest" description="Disordered" evidence="1">
    <location>
        <begin position="93"/>
        <end position="114"/>
    </location>
</feature>
<feature type="compositionally biased region" description="Low complexity" evidence="1">
    <location>
        <begin position="102"/>
        <end position="113"/>
    </location>
</feature>
<organism evidence="2 3">
    <name type="scientific">Ephemerocybe angulata</name>
    <dbReference type="NCBI Taxonomy" id="980116"/>
    <lineage>
        <taxon>Eukaryota</taxon>
        <taxon>Fungi</taxon>
        <taxon>Dikarya</taxon>
        <taxon>Basidiomycota</taxon>
        <taxon>Agaricomycotina</taxon>
        <taxon>Agaricomycetes</taxon>
        <taxon>Agaricomycetidae</taxon>
        <taxon>Agaricales</taxon>
        <taxon>Agaricineae</taxon>
        <taxon>Psathyrellaceae</taxon>
        <taxon>Ephemerocybe</taxon>
    </lineage>
</organism>
<protein>
    <submittedName>
        <fullName evidence="2">Uncharacterized protein</fullName>
    </submittedName>
</protein>
<feature type="compositionally biased region" description="Low complexity" evidence="1">
    <location>
        <begin position="255"/>
        <end position="265"/>
    </location>
</feature>
<feature type="compositionally biased region" description="Polar residues" evidence="1">
    <location>
        <begin position="344"/>
        <end position="359"/>
    </location>
</feature>
<name>A0A8H6HMP2_9AGAR</name>
<dbReference type="Proteomes" id="UP000521943">
    <property type="component" value="Unassembled WGS sequence"/>
</dbReference>
<feature type="compositionally biased region" description="Acidic residues" evidence="1">
    <location>
        <begin position="133"/>
        <end position="146"/>
    </location>
</feature>
<dbReference type="OrthoDB" id="10409012at2759"/>
<reference evidence="2 3" key="1">
    <citation type="submission" date="2020-07" db="EMBL/GenBank/DDBJ databases">
        <title>Comparative genomics of pyrophilous fungi reveals a link between fire events and developmental genes.</title>
        <authorList>
            <consortium name="DOE Joint Genome Institute"/>
            <person name="Steindorff A.S."/>
            <person name="Carver A."/>
            <person name="Calhoun S."/>
            <person name="Stillman K."/>
            <person name="Liu H."/>
            <person name="Lipzen A."/>
            <person name="Pangilinan J."/>
            <person name="Labutti K."/>
            <person name="Bruns T.D."/>
            <person name="Grigoriev I.V."/>
        </authorList>
    </citation>
    <scope>NUCLEOTIDE SEQUENCE [LARGE SCALE GENOMIC DNA]</scope>
    <source>
        <strain evidence="2 3">CBS 144469</strain>
    </source>
</reference>
<feature type="region of interest" description="Disordered" evidence="1">
    <location>
        <begin position="126"/>
        <end position="171"/>
    </location>
</feature>